<dbReference type="Pfam" id="PF00106">
    <property type="entry name" value="adh_short"/>
    <property type="match status" value="1"/>
</dbReference>
<dbReference type="PANTHER" id="PTHR42879:SF2">
    <property type="entry name" value="3-OXOACYL-[ACYL-CARRIER-PROTEIN] REDUCTASE FABG"/>
    <property type="match status" value="1"/>
</dbReference>
<dbReference type="NCBIfam" id="NF009466">
    <property type="entry name" value="PRK12826.1-2"/>
    <property type="match status" value="1"/>
</dbReference>
<evidence type="ECO:0000259" key="4">
    <source>
        <dbReference type="SMART" id="SM00822"/>
    </source>
</evidence>
<comment type="similarity">
    <text evidence="1 3">Belongs to the short-chain dehydrogenases/reductases (SDR) family.</text>
</comment>
<keyword evidence="2" id="KW-0560">Oxidoreductase</keyword>
<dbReference type="GO" id="GO:0032787">
    <property type="term" value="P:monocarboxylic acid metabolic process"/>
    <property type="evidence" value="ECO:0007669"/>
    <property type="project" value="UniProtKB-ARBA"/>
</dbReference>
<dbReference type="EMBL" id="RJUL01000005">
    <property type="protein sequence ID" value="ROQ25927.1"/>
    <property type="molecule type" value="Genomic_DNA"/>
</dbReference>
<dbReference type="InterPro" id="IPR002347">
    <property type="entry name" value="SDR_fam"/>
</dbReference>
<dbReference type="STRING" id="584787.GCA_001247655_02989"/>
<name>A0A3N1PFZ1_9GAMM</name>
<dbReference type="InterPro" id="IPR020904">
    <property type="entry name" value="Sc_DH/Rdtase_CS"/>
</dbReference>
<dbReference type="Proteomes" id="UP000268033">
    <property type="component" value="Unassembled WGS sequence"/>
</dbReference>
<dbReference type="RefSeq" id="WP_050658479.1">
    <property type="nucleotide sequence ID" value="NZ_JBLXAC010000003.1"/>
</dbReference>
<dbReference type="SMART" id="SM00822">
    <property type="entry name" value="PKS_KR"/>
    <property type="match status" value="1"/>
</dbReference>
<proteinExistence type="inferred from homology"/>
<dbReference type="CDD" id="cd05333">
    <property type="entry name" value="BKR_SDR_c"/>
    <property type="match status" value="1"/>
</dbReference>
<dbReference type="NCBIfam" id="TIGR01829">
    <property type="entry name" value="AcAcCoA_reduct"/>
    <property type="match status" value="1"/>
</dbReference>
<dbReference type="InterPro" id="IPR057326">
    <property type="entry name" value="KR_dom"/>
</dbReference>
<dbReference type="GO" id="GO:0018454">
    <property type="term" value="F:acetoacetyl-CoA reductase activity"/>
    <property type="evidence" value="ECO:0007669"/>
    <property type="project" value="InterPro"/>
</dbReference>
<dbReference type="GO" id="GO:0005737">
    <property type="term" value="C:cytoplasm"/>
    <property type="evidence" value="ECO:0007669"/>
    <property type="project" value="InterPro"/>
</dbReference>
<comment type="caution">
    <text evidence="5">The sequence shown here is derived from an EMBL/GenBank/DDBJ whole genome shotgun (WGS) entry which is preliminary data.</text>
</comment>
<organism evidence="5 6">
    <name type="scientific">Gallaecimonas pentaromativorans</name>
    <dbReference type="NCBI Taxonomy" id="584787"/>
    <lineage>
        <taxon>Bacteria</taxon>
        <taxon>Pseudomonadati</taxon>
        <taxon>Pseudomonadota</taxon>
        <taxon>Gammaproteobacteria</taxon>
        <taxon>Enterobacterales</taxon>
        <taxon>Gallaecimonadaceae</taxon>
        <taxon>Gallaecimonas</taxon>
    </lineage>
</organism>
<sequence length="247" mass="26305">MDVQGQVALVTGANGGIGTAICRALAKEGYKVATLCRCPEKAARWVEQEKALGFDPYLVLADICDQDGVFSAISVIEKELGPLSVVVNNAGITRDKTLRKMMEDDWLEVIQTNLTGAYHLCRAAVPQMLEHKYGRIINISSINGEKGQLGQTNYSAAKAGLHGLTMALAQEVANKGITVNTISPGYIATEMVMAVPEEIRNSIIAQIPVGRLGDPAEIARIVAFLASPESGFITGSNISANGGQHMH</sequence>
<protein>
    <submittedName>
        <fullName evidence="5">3-oxoacyl-[acyl-carrier-protein] reductase</fullName>
    </submittedName>
</protein>
<dbReference type="PRINTS" id="PR00080">
    <property type="entry name" value="SDRFAMILY"/>
</dbReference>
<dbReference type="InterPro" id="IPR036291">
    <property type="entry name" value="NAD(P)-bd_dom_sf"/>
</dbReference>
<evidence type="ECO:0000256" key="1">
    <source>
        <dbReference type="ARBA" id="ARBA00006484"/>
    </source>
</evidence>
<accession>A0A3N1PFZ1</accession>
<gene>
    <name evidence="5" type="ORF">EDC28_105238</name>
</gene>
<evidence type="ECO:0000256" key="3">
    <source>
        <dbReference type="RuleBase" id="RU000363"/>
    </source>
</evidence>
<dbReference type="AlphaFoldDB" id="A0A3N1PFZ1"/>
<dbReference type="OrthoDB" id="9804774at2"/>
<evidence type="ECO:0000313" key="5">
    <source>
        <dbReference type="EMBL" id="ROQ25927.1"/>
    </source>
</evidence>
<dbReference type="PANTHER" id="PTHR42879">
    <property type="entry name" value="3-OXOACYL-(ACYL-CARRIER-PROTEIN) REDUCTASE"/>
    <property type="match status" value="1"/>
</dbReference>
<dbReference type="PROSITE" id="PS00061">
    <property type="entry name" value="ADH_SHORT"/>
    <property type="match status" value="1"/>
</dbReference>
<evidence type="ECO:0000313" key="6">
    <source>
        <dbReference type="Proteomes" id="UP000268033"/>
    </source>
</evidence>
<feature type="domain" description="Ketoreductase" evidence="4">
    <location>
        <begin position="6"/>
        <end position="185"/>
    </location>
</feature>
<dbReference type="PRINTS" id="PR00081">
    <property type="entry name" value="GDHRDH"/>
</dbReference>
<dbReference type="FunFam" id="3.40.50.720:FF:000173">
    <property type="entry name" value="3-oxoacyl-[acyl-carrier protein] reductase"/>
    <property type="match status" value="1"/>
</dbReference>
<keyword evidence="6" id="KW-1185">Reference proteome</keyword>
<dbReference type="SUPFAM" id="SSF51735">
    <property type="entry name" value="NAD(P)-binding Rossmann-fold domains"/>
    <property type="match status" value="1"/>
</dbReference>
<evidence type="ECO:0000256" key="2">
    <source>
        <dbReference type="ARBA" id="ARBA00023002"/>
    </source>
</evidence>
<dbReference type="NCBIfam" id="NF009464">
    <property type="entry name" value="PRK12824.1"/>
    <property type="match status" value="1"/>
</dbReference>
<dbReference type="InterPro" id="IPR011283">
    <property type="entry name" value="Acetoacetyl-CoA_reductase"/>
</dbReference>
<dbReference type="Gene3D" id="3.40.50.720">
    <property type="entry name" value="NAD(P)-binding Rossmann-like Domain"/>
    <property type="match status" value="1"/>
</dbReference>
<reference evidence="5 6" key="1">
    <citation type="submission" date="2018-11" db="EMBL/GenBank/DDBJ databases">
        <title>Genomic Encyclopedia of Type Strains, Phase IV (KMG-IV): sequencing the most valuable type-strain genomes for metagenomic binning, comparative biology and taxonomic classification.</title>
        <authorList>
            <person name="Goeker M."/>
        </authorList>
    </citation>
    <scope>NUCLEOTIDE SEQUENCE [LARGE SCALE GENOMIC DNA]</scope>
    <source>
        <strain evidence="5 6">DSM 21945</strain>
    </source>
</reference>
<dbReference type="GO" id="GO:0042619">
    <property type="term" value="P:poly-hydroxybutyrate biosynthetic process"/>
    <property type="evidence" value="ECO:0007669"/>
    <property type="project" value="InterPro"/>
</dbReference>
<dbReference type="InterPro" id="IPR050259">
    <property type="entry name" value="SDR"/>
</dbReference>